<evidence type="ECO:0000313" key="9">
    <source>
        <dbReference type="EMBL" id="SDR71792.1"/>
    </source>
</evidence>
<dbReference type="Pfam" id="PF01895">
    <property type="entry name" value="PhoU"/>
    <property type="match status" value="2"/>
</dbReference>
<reference evidence="9 10" key="1">
    <citation type="submission" date="2016-10" db="EMBL/GenBank/DDBJ databases">
        <authorList>
            <person name="de Groot N.N."/>
        </authorList>
    </citation>
    <scope>NUCLEOTIDE SEQUENCE [LARGE SCALE GENOMIC DNA]</scope>
    <source>
        <strain evidence="9 10">DSM 45434</strain>
    </source>
</reference>
<keyword evidence="6" id="KW-0592">Phosphate transport</keyword>
<keyword evidence="4" id="KW-0813">Transport</keyword>
<dbReference type="FunFam" id="1.20.58.220:FF:000004">
    <property type="entry name" value="Phosphate-specific transport system accessory protein PhoU"/>
    <property type="match status" value="1"/>
</dbReference>
<evidence type="ECO:0000256" key="3">
    <source>
        <dbReference type="ARBA" id="ARBA00011738"/>
    </source>
</evidence>
<evidence type="ECO:0000256" key="7">
    <source>
        <dbReference type="SAM" id="Coils"/>
    </source>
</evidence>
<dbReference type="eggNOG" id="COG0704">
    <property type="taxonomic scope" value="Bacteria"/>
</dbReference>
<dbReference type="AlphaFoldDB" id="A0A1H1LBW0"/>
<sequence>MGEEPQNAPLRTVYREHLEAFANDLLDMCDTVRHVMSNASAALLNQSLENAEEALSSADALTEMAQRCEERSMQLLALENPVASDLRQVLSSIYIVEDFQRMGVLAAHIATTARLRHPSPVVPDTMEPCVAELARLAEDLGSKTHALLEDPDTGVALGLRDDDDDVDVMENYILHALTQQEWPHSVREAVDLALICRYYERYSDHCVNVAARTVFLITGLKPDAYLEQQRARDGFEMEEKIAAIEERFRPRRGEQPGA</sequence>
<gene>
    <name evidence="9" type="ORF">SAMN04488539_0140</name>
</gene>
<dbReference type="InterPro" id="IPR026022">
    <property type="entry name" value="PhoU_dom"/>
</dbReference>
<name>A0A1H1LBW0_9CORY</name>
<dbReference type="GO" id="GO:0045936">
    <property type="term" value="P:negative regulation of phosphate metabolic process"/>
    <property type="evidence" value="ECO:0007669"/>
    <property type="project" value="InterPro"/>
</dbReference>
<dbReference type="SUPFAM" id="SSF109755">
    <property type="entry name" value="PhoU-like"/>
    <property type="match status" value="1"/>
</dbReference>
<keyword evidence="5" id="KW-0963">Cytoplasm</keyword>
<dbReference type="GO" id="GO:0005737">
    <property type="term" value="C:cytoplasm"/>
    <property type="evidence" value="ECO:0007669"/>
    <property type="project" value="UniProtKB-SubCell"/>
</dbReference>
<accession>A0A1H1LBW0</accession>
<evidence type="ECO:0000259" key="8">
    <source>
        <dbReference type="Pfam" id="PF01895"/>
    </source>
</evidence>
<evidence type="ECO:0000256" key="2">
    <source>
        <dbReference type="ARBA" id="ARBA00008107"/>
    </source>
</evidence>
<feature type="coiled-coil region" evidence="7">
    <location>
        <begin position="41"/>
        <end position="71"/>
    </location>
</feature>
<dbReference type="InterPro" id="IPR038078">
    <property type="entry name" value="PhoU-like_sf"/>
</dbReference>
<keyword evidence="7" id="KW-0175">Coiled coil</keyword>
<comment type="similarity">
    <text evidence="2">Belongs to the PhoU family.</text>
</comment>
<feature type="domain" description="PhoU" evidence="8">
    <location>
        <begin position="131"/>
        <end position="212"/>
    </location>
</feature>
<evidence type="ECO:0000256" key="1">
    <source>
        <dbReference type="ARBA" id="ARBA00004496"/>
    </source>
</evidence>
<dbReference type="PANTHER" id="PTHR42930">
    <property type="entry name" value="PHOSPHATE-SPECIFIC TRANSPORT SYSTEM ACCESSORY PROTEIN PHOU"/>
    <property type="match status" value="1"/>
</dbReference>
<evidence type="ECO:0000256" key="4">
    <source>
        <dbReference type="ARBA" id="ARBA00022448"/>
    </source>
</evidence>
<dbReference type="Gene3D" id="1.20.58.220">
    <property type="entry name" value="Phosphate transport system protein phou homolog 2, domain 2"/>
    <property type="match status" value="1"/>
</dbReference>
<organism evidence="9 10">
    <name type="scientific">Corynebacterium timonense</name>
    <dbReference type="NCBI Taxonomy" id="441500"/>
    <lineage>
        <taxon>Bacteria</taxon>
        <taxon>Bacillati</taxon>
        <taxon>Actinomycetota</taxon>
        <taxon>Actinomycetes</taxon>
        <taxon>Mycobacteriales</taxon>
        <taxon>Corynebacteriaceae</taxon>
        <taxon>Corynebacterium</taxon>
    </lineage>
</organism>
<proteinExistence type="inferred from homology"/>
<dbReference type="GO" id="GO:0006817">
    <property type="term" value="P:phosphate ion transport"/>
    <property type="evidence" value="ECO:0007669"/>
    <property type="project" value="UniProtKB-KW"/>
</dbReference>
<protein>
    <submittedName>
        <fullName evidence="9">Phosphate transport system protein</fullName>
    </submittedName>
</protein>
<dbReference type="PANTHER" id="PTHR42930:SF3">
    <property type="entry name" value="PHOSPHATE-SPECIFIC TRANSPORT SYSTEM ACCESSORY PROTEIN PHOU"/>
    <property type="match status" value="1"/>
</dbReference>
<evidence type="ECO:0000313" key="10">
    <source>
        <dbReference type="Proteomes" id="UP000182237"/>
    </source>
</evidence>
<evidence type="ECO:0000256" key="6">
    <source>
        <dbReference type="ARBA" id="ARBA00022592"/>
    </source>
</evidence>
<feature type="domain" description="PhoU" evidence="8">
    <location>
        <begin position="25"/>
        <end position="111"/>
    </location>
</feature>
<evidence type="ECO:0000256" key="5">
    <source>
        <dbReference type="ARBA" id="ARBA00022490"/>
    </source>
</evidence>
<comment type="subcellular location">
    <subcellularLocation>
        <location evidence="1">Cytoplasm</location>
    </subcellularLocation>
</comment>
<dbReference type="EMBL" id="LT629765">
    <property type="protein sequence ID" value="SDR71792.1"/>
    <property type="molecule type" value="Genomic_DNA"/>
</dbReference>
<dbReference type="InterPro" id="IPR028366">
    <property type="entry name" value="PhoU"/>
</dbReference>
<keyword evidence="10" id="KW-1185">Reference proteome</keyword>
<dbReference type="GO" id="GO:0030643">
    <property type="term" value="P:intracellular phosphate ion homeostasis"/>
    <property type="evidence" value="ECO:0007669"/>
    <property type="project" value="InterPro"/>
</dbReference>
<dbReference type="PIRSF" id="PIRSF003107">
    <property type="entry name" value="PhoU"/>
    <property type="match status" value="1"/>
</dbReference>
<dbReference type="Proteomes" id="UP000182237">
    <property type="component" value="Chromosome I"/>
</dbReference>
<dbReference type="STRING" id="1203190.GCA_000312345_02299"/>
<comment type="subunit">
    <text evidence="3">Homodimer.</text>
</comment>